<comment type="caution">
    <text evidence="1">The sequence shown here is derived from an EMBL/GenBank/DDBJ whole genome shotgun (WGS) entry which is preliminary data.</text>
</comment>
<organism evidence="1 2">
    <name type="scientific">Symbiodinium necroappetens</name>
    <dbReference type="NCBI Taxonomy" id="1628268"/>
    <lineage>
        <taxon>Eukaryota</taxon>
        <taxon>Sar</taxon>
        <taxon>Alveolata</taxon>
        <taxon>Dinophyceae</taxon>
        <taxon>Suessiales</taxon>
        <taxon>Symbiodiniaceae</taxon>
        <taxon>Symbiodinium</taxon>
    </lineage>
</organism>
<sequence length="93" mass="10005">MLFAGFSPTSGRWLRLPARKSFSQRMESIQPTWKGGQVNYSPDATGATGGLPLFKIANSGQTALNAGSTVRSMLASLATRGLRDEDLDSDAWQ</sequence>
<gene>
    <name evidence="1" type="ORF">SNEC2469_LOCUS20261</name>
</gene>
<evidence type="ECO:0000313" key="2">
    <source>
        <dbReference type="Proteomes" id="UP000601435"/>
    </source>
</evidence>
<keyword evidence="2" id="KW-1185">Reference proteome</keyword>
<evidence type="ECO:0000313" key="1">
    <source>
        <dbReference type="EMBL" id="CAE7703235.1"/>
    </source>
</evidence>
<dbReference type="OrthoDB" id="445784at2759"/>
<dbReference type="Proteomes" id="UP000601435">
    <property type="component" value="Unassembled WGS sequence"/>
</dbReference>
<proteinExistence type="predicted"/>
<protein>
    <submittedName>
        <fullName evidence="1">Uncharacterized protein</fullName>
    </submittedName>
</protein>
<dbReference type="AlphaFoldDB" id="A0A812WZS7"/>
<accession>A0A812WZS7</accession>
<feature type="non-terminal residue" evidence="1">
    <location>
        <position position="1"/>
    </location>
</feature>
<name>A0A812WZS7_9DINO</name>
<dbReference type="EMBL" id="CAJNJA010035145">
    <property type="protein sequence ID" value="CAE7703235.1"/>
    <property type="molecule type" value="Genomic_DNA"/>
</dbReference>
<reference evidence="1" key="1">
    <citation type="submission" date="2021-02" db="EMBL/GenBank/DDBJ databases">
        <authorList>
            <person name="Dougan E. K."/>
            <person name="Rhodes N."/>
            <person name="Thang M."/>
            <person name="Chan C."/>
        </authorList>
    </citation>
    <scope>NUCLEOTIDE SEQUENCE</scope>
</reference>